<name>A0A841C4B8_9ACTN</name>
<dbReference type="AlphaFoldDB" id="A0A841C4B8"/>
<protein>
    <submittedName>
        <fullName evidence="2">Uncharacterized protein</fullName>
    </submittedName>
</protein>
<dbReference type="RefSeq" id="WP_184846899.1">
    <property type="nucleotide sequence ID" value="NZ_JACHMN010000003.1"/>
</dbReference>
<comment type="caution">
    <text evidence="2">The sequence shown here is derived from an EMBL/GenBank/DDBJ whole genome shotgun (WGS) entry which is preliminary data.</text>
</comment>
<keyword evidence="3" id="KW-1185">Reference proteome</keyword>
<evidence type="ECO:0000256" key="1">
    <source>
        <dbReference type="SAM" id="MobiDB-lite"/>
    </source>
</evidence>
<evidence type="ECO:0000313" key="3">
    <source>
        <dbReference type="Proteomes" id="UP000587527"/>
    </source>
</evidence>
<organism evidence="2 3">
    <name type="scientific">Allocatelliglobosispora scoriae</name>
    <dbReference type="NCBI Taxonomy" id="643052"/>
    <lineage>
        <taxon>Bacteria</taxon>
        <taxon>Bacillati</taxon>
        <taxon>Actinomycetota</taxon>
        <taxon>Actinomycetes</taxon>
        <taxon>Micromonosporales</taxon>
        <taxon>Micromonosporaceae</taxon>
        <taxon>Allocatelliglobosispora</taxon>
    </lineage>
</organism>
<dbReference type="Proteomes" id="UP000587527">
    <property type="component" value="Unassembled WGS sequence"/>
</dbReference>
<accession>A0A841C4B8</accession>
<evidence type="ECO:0000313" key="2">
    <source>
        <dbReference type="EMBL" id="MBB5874628.1"/>
    </source>
</evidence>
<feature type="region of interest" description="Disordered" evidence="1">
    <location>
        <begin position="303"/>
        <end position="342"/>
    </location>
</feature>
<sequence length="342" mass="36945">MAYFGSIVLTRSNRRVPALPSVGRIGYRHVRLRELGGGWQVLETSGANDPPDLVEAVAELAELWSEPVLAAYVNAGDCVQMHWAAPGREVSSVHLPGSQSTDDCGYLHRPQFIARRDPHDVAEDLAGWAATAGLTVSRRRLERAVSHEYDGETSLSAHRRTFELIRAFGFADIPPSVTYTVDPYGEPFDLITFNMFGLAFRARSSAAARSQGYSYAAGPEQPWERQAIELDADIFAAAFADEVDRGALFSRALRVHEAEQTASAGTAPQPQEVSPGVANPLRLSLDLAESMIASHRLGAGYSYPDPAVGTGTWPELADDDPAAPHRQQPPDAARALSAEGTP</sequence>
<proteinExistence type="predicted"/>
<gene>
    <name evidence="2" type="ORF">F4553_008062</name>
</gene>
<reference evidence="2 3" key="1">
    <citation type="submission" date="2020-08" db="EMBL/GenBank/DDBJ databases">
        <title>Sequencing the genomes of 1000 actinobacteria strains.</title>
        <authorList>
            <person name="Klenk H.-P."/>
        </authorList>
    </citation>
    <scope>NUCLEOTIDE SEQUENCE [LARGE SCALE GENOMIC DNA]</scope>
    <source>
        <strain evidence="2 3">DSM 45362</strain>
    </source>
</reference>
<dbReference type="EMBL" id="JACHMN010000003">
    <property type="protein sequence ID" value="MBB5874628.1"/>
    <property type="molecule type" value="Genomic_DNA"/>
</dbReference>